<comment type="caution">
    <text evidence="1">The sequence shown here is derived from an EMBL/GenBank/DDBJ whole genome shotgun (WGS) entry which is preliminary data.</text>
</comment>
<name>A0AAP2Z856_9EURY</name>
<dbReference type="Proteomes" id="UP001321047">
    <property type="component" value="Unassembled WGS sequence"/>
</dbReference>
<gene>
    <name evidence="1" type="ORF">OB919_10785</name>
</gene>
<proteinExistence type="predicted"/>
<dbReference type="GeneID" id="73531974"/>
<sequence>MIICAHCETSQFLHITESTIEFDNGEMSTLEESYHCTKCDGNGVYWYFFEKECVSGSVELTDERPRMIEQ</sequence>
<accession>A0AAP2Z856</accession>
<evidence type="ECO:0000313" key="2">
    <source>
        <dbReference type="Proteomes" id="UP001321047"/>
    </source>
</evidence>
<evidence type="ECO:0000313" key="1">
    <source>
        <dbReference type="EMBL" id="MCU4752467.1"/>
    </source>
</evidence>
<protein>
    <submittedName>
        <fullName evidence="1">Uncharacterized protein</fullName>
    </submittedName>
</protein>
<dbReference type="RefSeq" id="WP_254808226.1">
    <property type="nucleotide sequence ID" value="NZ_JAOPJZ010000007.1"/>
</dbReference>
<dbReference type="EMBL" id="JAOPJZ010000007">
    <property type="protein sequence ID" value="MCU4752467.1"/>
    <property type="molecule type" value="Genomic_DNA"/>
</dbReference>
<keyword evidence="2" id="KW-1185">Reference proteome</keyword>
<reference evidence="1 2" key="1">
    <citation type="submission" date="2022-09" db="EMBL/GenBank/DDBJ databases">
        <title>Enrichment on poylsaccharides allowed isolation of novel metabolic and taxonomic groups of Haloarchaea.</title>
        <authorList>
            <person name="Sorokin D.Y."/>
            <person name="Elcheninov A.G."/>
            <person name="Khizhniak T.V."/>
            <person name="Kolganova T.V."/>
            <person name="Kublanov I.V."/>
        </authorList>
    </citation>
    <scope>NUCLEOTIDE SEQUENCE [LARGE SCALE GENOMIC DNA]</scope>
    <source>
        <strain evidence="1 2">AArc-curdl1</strain>
    </source>
</reference>
<organism evidence="1 2">
    <name type="scientific">Natronosalvus hydrolyticus</name>
    <dbReference type="NCBI Taxonomy" id="2979988"/>
    <lineage>
        <taxon>Archaea</taxon>
        <taxon>Methanobacteriati</taxon>
        <taxon>Methanobacteriota</taxon>
        <taxon>Stenosarchaea group</taxon>
        <taxon>Halobacteria</taxon>
        <taxon>Halobacteriales</taxon>
        <taxon>Natrialbaceae</taxon>
        <taxon>Natronosalvus</taxon>
    </lineage>
</organism>
<dbReference type="AlphaFoldDB" id="A0AAP2Z856"/>